<dbReference type="InterPro" id="IPR013120">
    <property type="entry name" value="FAR_NAD-bd"/>
</dbReference>
<dbReference type="EC" id="2.7.6.1" evidence="5"/>
<dbReference type="CDD" id="cd05235">
    <property type="entry name" value="SDR_e1"/>
    <property type="match status" value="1"/>
</dbReference>
<dbReference type="SUPFAM" id="SSF55048">
    <property type="entry name" value="Probable ACP-binding domain of malonyl-CoA ACP transacylase"/>
    <property type="match status" value="1"/>
</dbReference>
<keyword evidence="11" id="KW-0547">Nucleotide-binding</keyword>
<keyword evidence="14" id="KW-0460">Magnesium</keyword>
<dbReference type="Pfam" id="PF13602">
    <property type="entry name" value="ADH_zinc_N_2"/>
    <property type="match status" value="1"/>
</dbReference>
<dbReference type="Gene3D" id="3.40.47.10">
    <property type="match status" value="1"/>
</dbReference>
<dbReference type="Gene3D" id="3.40.50.150">
    <property type="entry name" value="Vaccinia Virus protein VP39"/>
    <property type="match status" value="1"/>
</dbReference>
<keyword evidence="13" id="KW-0067">ATP-binding</keyword>
<dbReference type="InterPro" id="IPR020841">
    <property type="entry name" value="PKS_Beta-ketoAc_synthase_dom"/>
</dbReference>
<dbReference type="CDD" id="cd08954">
    <property type="entry name" value="KR_1_FAS_SDR_x"/>
    <property type="match status" value="1"/>
</dbReference>
<feature type="domain" description="Ketosynthase family 3 (KS3)" evidence="20">
    <location>
        <begin position="354"/>
        <end position="792"/>
    </location>
</feature>
<dbReference type="Gene3D" id="3.30.70.3290">
    <property type="match status" value="1"/>
</dbReference>
<evidence type="ECO:0000256" key="13">
    <source>
        <dbReference type="ARBA" id="ARBA00022840"/>
    </source>
</evidence>
<keyword evidence="12" id="KW-0418">Kinase</keyword>
<dbReference type="SMART" id="SM00829">
    <property type="entry name" value="PKS_ER"/>
    <property type="match status" value="1"/>
</dbReference>
<comment type="cofactor">
    <cofactor evidence="2">
        <name>pantetheine 4'-phosphate</name>
        <dbReference type="ChEBI" id="CHEBI:47942"/>
    </cofactor>
</comment>
<dbReference type="PROSITE" id="PS52019">
    <property type="entry name" value="PKS_MFAS_DH"/>
    <property type="match status" value="1"/>
</dbReference>
<dbReference type="Pfam" id="PF16197">
    <property type="entry name" value="KAsynt_C_assoc"/>
    <property type="match status" value="1"/>
</dbReference>
<dbReference type="InterPro" id="IPR014043">
    <property type="entry name" value="Acyl_transferase_dom"/>
</dbReference>
<reference evidence="22 23" key="1">
    <citation type="submission" date="2023-11" db="EMBL/GenBank/DDBJ databases">
        <title>Dfirmibasis_genome.</title>
        <authorList>
            <person name="Edelbroek B."/>
            <person name="Kjellin J."/>
            <person name="Jerlstrom-Hultqvist J."/>
            <person name="Soderbom F."/>
        </authorList>
    </citation>
    <scope>NUCLEOTIDE SEQUENCE [LARGE SCALE GENOMIC DNA]</scope>
    <source>
        <strain evidence="22 23">TNS-C-14</strain>
    </source>
</reference>
<dbReference type="InterPro" id="IPR013968">
    <property type="entry name" value="PKS_KR"/>
</dbReference>
<evidence type="ECO:0000256" key="7">
    <source>
        <dbReference type="ARBA" id="ARBA00022553"/>
    </source>
</evidence>
<dbReference type="InterPro" id="IPR011032">
    <property type="entry name" value="GroES-like_sf"/>
</dbReference>
<dbReference type="GO" id="GO:0000287">
    <property type="term" value="F:magnesium ion binding"/>
    <property type="evidence" value="ECO:0007669"/>
    <property type="project" value="InterPro"/>
</dbReference>
<dbReference type="Pfam" id="PF07993">
    <property type="entry name" value="NAD_binding_4"/>
    <property type="match status" value="1"/>
</dbReference>
<dbReference type="CDD" id="cd06223">
    <property type="entry name" value="PRTases_typeI"/>
    <property type="match status" value="1"/>
</dbReference>
<dbReference type="InterPro" id="IPR050444">
    <property type="entry name" value="Polyketide_Synthase"/>
</dbReference>
<dbReference type="SUPFAM" id="SSF53335">
    <property type="entry name" value="S-adenosyl-L-methionine-dependent methyltransferases"/>
    <property type="match status" value="1"/>
</dbReference>
<dbReference type="Pfam" id="PF02801">
    <property type="entry name" value="Ketoacyl-synt_C"/>
    <property type="match status" value="1"/>
</dbReference>
<comment type="pathway">
    <text evidence="3">Metabolic intermediate biosynthesis; 5-phospho-alpha-D-ribose 1-diphosphate biosynthesis; 5-phospho-alpha-D-ribose 1-diphosphate from D-ribose 5-phosphate (route I): step 1/1.</text>
</comment>
<sequence>MSNNRLVILHGNAHPALSKEIASCLNTEVGNALVSKFANSETQVIINESVRDVDLYIVQPTCNPSVNDYLMELLVMVDGAKRASAHRITAVVPFFGYARQSKKDKSRAPITCKLVANMMEAAGIDRVITMDLHSSQIQGFFNIPVENVYTEPLFVKYIKKKKKTEFLNQEFVIVSPGVGGVKRAKAISDKLESELAIIHRANKETSLSLSSSFSFDIEETILVGDVAGKIAIIIDDIADTCKTLKLASKTLIKKGATKVYALVTHGVFSNNGIDIINESSITELVITDSIPNEHNKVNCPKLKIISIASVLSETMRRCHHGESVTSIYFKINNNNNNSNSNNNENENESGDYSDDDIAIIGIGFRLPSGNLNKSNDSPTVLWNNLMKGFDGIIKTTSRWSDNFNELGEISNGNGGLLPFDEWKSFDPLFFGINPSEVSTIDPQQRLLLKCTWEALEDSNIDPIKIRGSQTSVFIGCTSYDYKDMNKNINQIQPNIFGSFAHTISNRLSHCFDFRAESITIDTACSSSLNAIKLGYQSIKTHSSTLSIVGGVNFLLDTNSPKSFSYLNMLSKSTGKCMVFDATADGFVRSEGCGVFVLKSLKQSIVDGNNIYCVIKGASSNVDGNGLQDKQNFYSPSSTSQADNIKTALLSTNGSVKLEDIIYVETHGTGTPTGDPIELEGISRVFNNNSNNNYNQPKKQPLLVGSIKSSVGHLEPASGSASLIKCCLMFKHQYLTPNINFNTPNPSIKFDEWNLKVVTEPMQFSQVKKTNNFSMIVNNFGITGSNCCLVLSQYNGNNNNNNNNNSSNKNEQQHHQQQQQQQQPKQFLIPFSANSVQSLKQYESTINSDEFKALNDFNEFVKQQIFSKSTSLYQRLVVTASSWNDFSENIQSSTNKIQTSNSKSSNISIVNKNPIIVFVFAGQGSQYNTMALELYSHEPIFKESMDKLNNKLSNYYGYSVLDKLRSIEDGDKSIHHPMIAQPAMCMLTISLFELYKHWGIEASFMVGHSLGEIPAAYCSGMISLDTLCNLIYHRSIAQIQTHCNGRMLSINISPEEYTSNYSSKYPNIEIACYNSPTSIVLGGNEQQLNQISNELKDKGIFSAILGSLSSFHTSTQSITKDQILNLNIESQSPKIPIFSTVTTNLYNDTTPFNSEYVFNNIIKPVKFSQTISNLYKHIEINNKLGNDIVFIELAPHPTLQFYLKQMIPREQSETSNLKAISIYSPLHKKKNDTKEIQKTISQLYCDGRYNINFKSQFKNEYKMDRKQSSILPNYQWDDEKYWKEDSIQQNHRVQGPPIDQLGLSLIESSPNVKSYQSFIDIGRKPFQYLKGHIVNGKYYFPGCGYIDNILKIYSSQNLTIGSMEFKSPLILMDGVNKCLQTNIYQTNKTEYKVQFHFKDNKSNEWVQSSIAHFQLFNHHGSNIVTKKYNIQDIIEKQCNLTKLSKNELYQHIKSKTRLFYEGEFQGVNECYLGEDCSLSVIPIITNNSSSFFKPSLLDTCFHGAIGSINEQSQLIFESVYGVEYYSSNIPNLSKEINLYSYSRNFKRIGDSYTCSTIIMIEDGTVLLNINKSVFRSLTTIKDPLIIQPPLNELYSTYIQSIDSPIQSPSAFVYHQYQQRQQQLNESDKDLSGSNLNKFISNQLYSNIIKRCPQLNIKIIKSMDIDQLKENYYCSSIDDKHSRLFQSVLEVIQSEISSIQNNNYDGIEFNESNIKYYDIIIKSTKIISKLLFPLKEENMSMDDIPQSLNDNGLLDKFNSTYQPFRIHNELIGDIIKDSLLPIVNEKMVFRIFEFGGGVGSLSLIVLNKINELLQQYPNSEIDIEYTWSDISLSADVKSKFSHINKNVHIIYQSLDIENQKLINEQQQQQMLKPSYYDFVIMSNVLHNVKEIKVTLNQIHEILKPNGQMVFVESIYKSILLDCIFGVFDQWWAFTDLDVRKDRCCLQKESWYQILSDCSFIESKITMLLEPSTCYVIQTQKPSILNLKTISSIHSDNIIIYGDTSSNDNELVLFSKHLSKNNCNLITIPSIQEFNELIKSSKITNESIIYFTKTTNQLTVDNFKQVTLEYIQINQQLLSNNLKCKHVLVTLNSDNINYLSASVDGAARYFSEFPQLNLFSLNFDQKSINNNQLIGPIQTLLLDTNKFIQKEFIIRDSKIYYERYKKELNLNNSFKSESFENEKNQLYAKLSPNLEFELRPKKELNHFEIEVEVKATGINYKDYLIYSGLVPPESINRNSDINSPEFGFEFSGTVSRIGKNLYSNNNFKIGDQVYGFGYDSISTHVIVDSNEVYHKPINISHTEAASIPAVYLTSYHSIFNVGGLDIENNESILIHSGTGGVGLSALNILKWKGHKSYIFITVGSKEKEKYLQDTYGDFITGIYSTRNKDYVEEIKSKLIELGSNKQGVDLILNTLSSDYMGSNFKCLNKCGRIIDLSITHLNHNEYTNNNHFKYNFGYNNVELLFINKLLKKKILRKLTIAIENGELNLIPIIEYSNLKVKEAIEYINQRKHIGKIVVNNDTDVLDKLYNVHENRRNSKFSILKSIYKINQDHLGSTILVTGQSGIILEILKWIVKFSENLKNIIVFSKSSMKWGLELLINKNKHINFYFKRVDISDSNDVDNAIDQLFKENSKITNVDSIFHFAFAHTACGVNEIDMTSLEISHGAKTIGAINLHNQSIKRNWKLKQFILSSSLTSTIGSLNQCAYVCSNRVLDSLSNYRKSIGLSSICSNYGPVQLTGFVSRNESVNQMFIGQGIDSIPMNILLGSLDLQIQNVNQSTNLIVSPIKFKDFFKSYQTNSYLHKFDFQINLENNNNISNNIDNLDHSKPCIETLFLNKVSELLSIEVSRINQDLKLVEYGSDSLIIVQLKNWIDKEISANLITIQQLQINTISLSIQIITKQLSSNKDNKNKNNNNTIQNYIGSKINKKQEEPDEQFWTNEIKLDDELNEVYLKHSSLSTQTTFSKEYNEEKRVFLTGSTGFLGVYLLWHLLQIENCTVVYCLLRNKTNKSNPIDEIIGNLKHHQLYDKQLNENNLSKIVPIIGDLTKNKFGLSDNDYSLISNDSNLLLSCGADIDLRSNYRESKQANVNSIKEIIKLSLLGKPEPKPIVSISTFGIFYGQKLNQEFDESIVIPKLEAINDLPSGYSKSKVVSEFILTEASSKFKIPSLIIRAPCIFSNPDTGIGHNGDIVQMVLQSSFKIGHIPTDEEGRFDIQCSPITWVSDNIIKIIFSKTKKDPSNILNIHNLCGDVTSIVKILQSLKSEQGGNCKEIKFDQWKQMVINSKERACIKLRTFHNLNFQIELDKGYNISNKQKSYLQSIGSYGDGAEITGQMIINHIHSNK</sequence>
<dbReference type="SMART" id="SM00822">
    <property type="entry name" value="PKS_KR"/>
    <property type="match status" value="1"/>
</dbReference>
<dbReference type="InterPro" id="IPR036736">
    <property type="entry name" value="ACP-like_sf"/>
</dbReference>
<evidence type="ECO:0000313" key="23">
    <source>
        <dbReference type="Proteomes" id="UP001344447"/>
    </source>
</evidence>
<comment type="catalytic activity">
    <reaction evidence="16">
        <text>D-ribose 5-phosphate + ATP = 5-phospho-alpha-D-ribose 1-diphosphate + AMP + H(+)</text>
        <dbReference type="Rhea" id="RHEA:15609"/>
        <dbReference type="ChEBI" id="CHEBI:15378"/>
        <dbReference type="ChEBI" id="CHEBI:30616"/>
        <dbReference type="ChEBI" id="CHEBI:58017"/>
        <dbReference type="ChEBI" id="CHEBI:78346"/>
        <dbReference type="ChEBI" id="CHEBI:456215"/>
        <dbReference type="EC" id="2.7.6.1"/>
    </reaction>
</comment>
<dbReference type="GO" id="GO:0009165">
    <property type="term" value="P:nucleotide biosynthetic process"/>
    <property type="evidence" value="ECO:0007669"/>
    <property type="project" value="UniProtKB-KW"/>
</dbReference>
<evidence type="ECO:0000256" key="11">
    <source>
        <dbReference type="ARBA" id="ARBA00022741"/>
    </source>
</evidence>
<proteinExistence type="inferred from homology"/>
<dbReference type="GO" id="GO:0016491">
    <property type="term" value="F:oxidoreductase activity"/>
    <property type="evidence" value="ECO:0007669"/>
    <property type="project" value="InterPro"/>
</dbReference>
<dbReference type="SUPFAM" id="SSF53271">
    <property type="entry name" value="PRTase-like"/>
    <property type="match status" value="2"/>
</dbReference>
<evidence type="ECO:0000259" key="21">
    <source>
        <dbReference type="PROSITE" id="PS52019"/>
    </source>
</evidence>
<dbReference type="NCBIfam" id="NF002320">
    <property type="entry name" value="PRK01259.1"/>
    <property type="match status" value="1"/>
</dbReference>
<keyword evidence="6" id="KW-0596">Phosphopantetheine</keyword>
<dbReference type="InterPro" id="IPR014030">
    <property type="entry name" value="Ketoacyl_synth_N"/>
</dbReference>
<dbReference type="InterPro" id="IPR049900">
    <property type="entry name" value="PKS_mFAS_DH"/>
</dbReference>
<dbReference type="CDD" id="cd05195">
    <property type="entry name" value="enoyl_red"/>
    <property type="match status" value="1"/>
</dbReference>
<dbReference type="InterPro" id="IPR016039">
    <property type="entry name" value="Thiolase-like"/>
</dbReference>
<dbReference type="NCBIfam" id="TIGR01251">
    <property type="entry name" value="ribP_PPkin"/>
    <property type="match status" value="1"/>
</dbReference>
<keyword evidence="9" id="KW-0479">Metal-binding</keyword>
<evidence type="ECO:0000256" key="9">
    <source>
        <dbReference type="ARBA" id="ARBA00022723"/>
    </source>
</evidence>
<evidence type="ECO:0000259" key="20">
    <source>
        <dbReference type="PROSITE" id="PS52004"/>
    </source>
</evidence>
<organism evidence="22 23">
    <name type="scientific">Dictyostelium firmibasis</name>
    <dbReference type="NCBI Taxonomy" id="79012"/>
    <lineage>
        <taxon>Eukaryota</taxon>
        <taxon>Amoebozoa</taxon>
        <taxon>Evosea</taxon>
        <taxon>Eumycetozoa</taxon>
        <taxon>Dictyostelia</taxon>
        <taxon>Dictyosteliales</taxon>
        <taxon>Dictyosteliaceae</taxon>
        <taxon>Dictyostelium</taxon>
    </lineage>
</organism>
<evidence type="ECO:0000256" key="15">
    <source>
        <dbReference type="ARBA" id="ARBA00037046"/>
    </source>
</evidence>
<dbReference type="SUPFAM" id="SSF52151">
    <property type="entry name" value="FabD/lysophospholipase-like"/>
    <property type="match status" value="1"/>
</dbReference>
<dbReference type="SUPFAM" id="SSF53901">
    <property type="entry name" value="Thiolase-like"/>
    <property type="match status" value="1"/>
</dbReference>
<dbReference type="InterPro" id="IPR009081">
    <property type="entry name" value="PP-bd_ACP"/>
</dbReference>
<dbReference type="InterPro" id="IPR020843">
    <property type="entry name" value="ER"/>
</dbReference>
<feature type="domain" description="PKS/mFAS DH" evidence="21">
    <location>
        <begin position="1297"/>
        <end position="1582"/>
    </location>
</feature>
<dbReference type="Pfam" id="PF08240">
    <property type="entry name" value="ADH_N"/>
    <property type="match status" value="1"/>
</dbReference>
<evidence type="ECO:0000256" key="5">
    <source>
        <dbReference type="ARBA" id="ARBA00013247"/>
    </source>
</evidence>
<dbReference type="SUPFAM" id="SSF51735">
    <property type="entry name" value="NAD(P)-binding Rossmann-fold domains"/>
    <property type="match status" value="3"/>
</dbReference>
<dbReference type="PANTHER" id="PTHR45681">
    <property type="entry name" value="POLYKETIDE SYNTHASE 44-RELATED"/>
    <property type="match status" value="1"/>
</dbReference>
<dbReference type="Gene3D" id="3.90.180.10">
    <property type="entry name" value="Medium-chain alcohol dehydrogenases, catalytic domain"/>
    <property type="match status" value="1"/>
</dbReference>
<dbReference type="Pfam" id="PF13793">
    <property type="entry name" value="Pribosyltran_N"/>
    <property type="match status" value="1"/>
</dbReference>
<feature type="region of interest" description="C-terminal hotdog fold" evidence="17">
    <location>
        <begin position="1438"/>
        <end position="1582"/>
    </location>
</feature>
<feature type="domain" description="Carrier" evidence="19">
    <location>
        <begin position="2823"/>
        <end position="2900"/>
    </location>
</feature>
<dbReference type="InterPro" id="IPR005946">
    <property type="entry name" value="Rib-P_diPkinase"/>
</dbReference>
<feature type="region of interest" description="N-terminal hotdog fold" evidence="17">
    <location>
        <begin position="1297"/>
        <end position="1419"/>
    </location>
</feature>
<dbReference type="InterPro" id="IPR010080">
    <property type="entry name" value="Thioester_reductase-like_dom"/>
</dbReference>
<dbReference type="InterPro" id="IPR029099">
    <property type="entry name" value="Pribosyltran_N"/>
</dbReference>
<dbReference type="PROSITE" id="PS50075">
    <property type="entry name" value="CARRIER"/>
    <property type="match status" value="1"/>
</dbReference>
<dbReference type="InterPro" id="IPR042104">
    <property type="entry name" value="PKS_dehydratase_sf"/>
</dbReference>
<dbReference type="EMBL" id="JAVFKY010000006">
    <property type="protein sequence ID" value="KAK5575080.1"/>
    <property type="molecule type" value="Genomic_DNA"/>
</dbReference>
<dbReference type="InterPro" id="IPR029057">
    <property type="entry name" value="PRTase-like"/>
</dbReference>
<dbReference type="SUPFAM" id="SSF47336">
    <property type="entry name" value="ACP-like"/>
    <property type="match status" value="1"/>
</dbReference>
<dbReference type="InterPro" id="IPR001227">
    <property type="entry name" value="Ac_transferase_dom_sf"/>
</dbReference>
<dbReference type="InterPro" id="IPR016035">
    <property type="entry name" value="Acyl_Trfase/lysoPLipase"/>
</dbReference>
<comment type="cofactor">
    <cofactor evidence="1">
        <name>Mg(2+)</name>
        <dbReference type="ChEBI" id="CHEBI:18420"/>
    </cofactor>
</comment>
<evidence type="ECO:0000256" key="18">
    <source>
        <dbReference type="SAM" id="MobiDB-lite"/>
    </source>
</evidence>
<dbReference type="InterPro" id="IPR014031">
    <property type="entry name" value="Ketoacyl_synth_C"/>
</dbReference>
<dbReference type="Pfam" id="PF08242">
    <property type="entry name" value="Methyltransf_12"/>
    <property type="match status" value="1"/>
</dbReference>
<keyword evidence="7" id="KW-0597">Phosphoprotein</keyword>
<dbReference type="InterPro" id="IPR013154">
    <property type="entry name" value="ADH-like_N"/>
</dbReference>
<evidence type="ECO:0000256" key="16">
    <source>
        <dbReference type="ARBA" id="ARBA00049535"/>
    </source>
</evidence>
<dbReference type="SUPFAM" id="SSF50129">
    <property type="entry name" value="GroES-like"/>
    <property type="match status" value="1"/>
</dbReference>
<dbReference type="InterPro" id="IPR000836">
    <property type="entry name" value="PRTase_dom"/>
</dbReference>
<dbReference type="Gene3D" id="3.40.366.10">
    <property type="entry name" value="Malonyl-Coenzyme A Acyl Carrier Protein, domain 2"/>
    <property type="match status" value="1"/>
</dbReference>
<dbReference type="InterPro" id="IPR036291">
    <property type="entry name" value="NAD(P)-bd_dom_sf"/>
</dbReference>
<dbReference type="Gene3D" id="3.40.50.2020">
    <property type="match status" value="2"/>
</dbReference>
<feature type="active site" description="Proton acceptor; for dehydratase activity" evidence="17">
    <location>
        <position position="1331"/>
    </location>
</feature>
<dbReference type="GO" id="GO:0004749">
    <property type="term" value="F:ribose phosphate diphosphokinase activity"/>
    <property type="evidence" value="ECO:0007669"/>
    <property type="project" value="UniProtKB-EC"/>
</dbReference>
<dbReference type="SMART" id="SM00825">
    <property type="entry name" value="PKS_KS"/>
    <property type="match status" value="1"/>
</dbReference>
<dbReference type="SMART" id="SM01400">
    <property type="entry name" value="Pribosyltran_N"/>
    <property type="match status" value="1"/>
</dbReference>
<dbReference type="Gene3D" id="3.40.50.720">
    <property type="entry name" value="NAD(P)-binding Rossmann-like Domain"/>
    <property type="match status" value="3"/>
</dbReference>
<dbReference type="CDD" id="cd00833">
    <property type="entry name" value="PKS"/>
    <property type="match status" value="1"/>
</dbReference>
<evidence type="ECO:0000256" key="12">
    <source>
        <dbReference type="ARBA" id="ARBA00022777"/>
    </source>
</evidence>
<comment type="similarity">
    <text evidence="4">Belongs to the ribose-phosphate pyrophosphokinase family.</text>
</comment>
<keyword evidence="8" id="KW-0808">Transferase</keyword>
<comment type="function">
    <text evidence="15">Probable polyketide synthase.</text>
</comment>
<evidence type="ECO:0000256" key="10">
    <source>
        <dbReference type="ARBA" id="ARBA00022727"/>
    </source>
</evidence>
<protein>
    <recommendedName>
        <fullName evidence="5">ribose-phosphate diphosphokinase</fullName>
        <ecNumber evidence="5">2.7.6.1</ecNumber>
    </recommendedName>
</protein>
<dbReference type="PANTHER" id="PTHR45681:SF4">
    <property type="entry name" value="BETA-KETOACYL SYNTHASE FAMILY PROTEIN-RELATED"/>
    <property type="match status" value="1"/>
</dbReference>
<dbReference type="Pfam" id="PF00698">
    <property type="entry name" value="Acyl_transf_1"/>
    <property type="match status" value="1"/>
</dbReference>
<dbReference type="InterPro" id="IPR013217">
    <property type="entry name" value="Methyltransf_12"/>
</dbReference>
<evidence type="ECO:0000256" key="2">
    <source>
        <dbReference type="ARBA" id="ARBA00001957"/>
    </source>
</evidence>
<dbReference type="SMART" id="SM00827">
    <property type="entry name" value="PKS_AT"/>
    <property type="match status" value="1"/>
</dbReference>
<dbReference type="Pfam" id="PF08659">
    <property type="entry name" value="KR"/>
    <property type="match status" value="1"/>
</dbReference>
<keyword evidence="23" id="KW-1185">Reference proteome</keyword>
<evidence type="ECO:0000256" key="3">
    <source>
        <dbReference type="ARBA" id="ARBA00004996"/>
    </source>
</evidence>
<name>A0AAN7TSY6_9MYCE</name>
<dbReference type="Proteomes" id="UP001344447">
    <property type="component" value="Unassembled WGS sequence"/>
</dbReference>
<evidence type="ECO:0000256" key="4">
    <source>
        <dbReference type="ARBA" id="ARBA00006478"/>
    </source>
</evidence>
<dbReference type="FunFam" id="3.40.50.2020:FF:000001">
    <property type="entry name" value="Ribose-phosphate pyrophosphokinase"/>
    <property type="match status" value="1"/>
</dbReference>
<dbReference type="InterPro" id="IPR057326">
    <property type="entry name" value="KR_dom"/>
</dbReference>
<accession>A0AAN7TSY6</accession>
<evidence type="ECO:0000256" key="1">
    <source>
        <dbReference type="ARBA" id="ARBA00001946"/>
    </source>
</evidence>
<evidence type="ECO:0000256" key="17">
    <source>
        <dbReference type="PROSITE-ProRule" id="PRU01363"/>
    </source>
</evidence>
<dbReference type="InterPro" id="IPR032821">
    <property type="entry name" value="PKS_assoc"/>
</dbReference>
<dbReference type="Pfam" id="PF00109">
    <property type="entry name" value="ketoacyl-synt"/>
    <property type="match status" value="1"/>
</dbReference>
<evidence type="ECO:0000256" key="14">
    <source>
        <dbReference type="ARBA" id="ARBA00022842"/>
    </source>
</evidence>
<keyword evidence="10" id="KW-0545">Nucleotide biosynthesis</keyword>
<dbReference type="Pfam" id="PF14572">
    <property type="entry name" value="Pribosyl_synth"/>
    <property type="match status" value="1"/>
</dbReference>
<dbReference type="GO" id="GO:0016746">
    <property type="term" value="F:acyltransferase activity"/>
    <property type="evidence" value="ECO:0007669"/>
    <property type="project" value="InterPro"/>
</dbReference>
<evidence type="ECO:0000259" key="19">
    <source>
        <dbReference type="PROSITE" id="PS50075"/>
    </source>
</evidence>
<feature type="active site" description="Proton donor; for dehydratase activity" evidence="17">
    <location>
        <position position="1497"/>
    </location>
</feature>
<gene>
    <name evidence="22" type="ORF">RB653_010336</name>
</gene>
<dbReference type="Gene3D" id="3.10.129.110">
    <property type="entry name" value="Polyketide synthase dehydratase"/>
    <property type="match status" value="1"/>
</dbReference>
<dbReference type="GO" id="GO:0005524">
    <property type="term" value="F:ATP binding"/>
    <property type="evidence" value="ECO:0007669"/>
    <property type="project" value="UniProtKB-KW"/>
</dbReference>
<dbReference type="PROSITE" id="PS52004">
    <property type="entry name" value="KS3_2"/>
    <property type="match status" value="1"/>
</dbReference>
<dbReference type="Pfam" id="PF23297">
    <property type="entry name" value="ACP_SdgA_C"/>
    <property type="match status" value="1"/>
</dbReference>
<dbReference type="InterPro" id="IPR029063">
    <property type="entry name" value="SAM-dependent_MTases_sf"/>
</dbReference>
<evidence type="ECO:0000256" key="6">
    <source>
        <dbReference type="ARBA" id="ARBA00022450"/>
    </source>
</evidence>
<dbReference type="GO" id="GO:0016301">
    <property type="term" value="F:kinase activity"/>
    <property type="evidence" value="ECO:0007669"/>
    <property type="project" value="UniProtKB-KW"/>
</dbReference>
<evidence type="ECO:0000256" key="8">
    <source>
        <dbReference type="ARBA" id="ARBA00022679"/>
    </source>
</evidence>
<comment type="caution">
    <text evidence="22">The sequence shown here is derived from an EMBL/GenBank/DDBJ whole genome shotgun (WGS) entry which is preliminary data.</text>
</comment>
<feature type="region of interest" description="Disordered" evidence="18">
    <location>
        <begin position="797"/>
        <end position="823"/>
    </location>
</feature>
<dbReference type="InterPro" id="IPR016036">
    <property type="entry name" value="Malonyl_transacylase_ACP-bd"/>
</dbReference>
<evidence type="ECO:0000313" key="22">
    <source>
        <dbReference type="EMBL" id="KAK5575080.1"/>
    </source>
</evidence>